<dbReference type="RefSeq" id="WP_184944238.1">
    <property type="nucleotide sequence ID" value="NZ_BAAAWZ010000001.1"/>
</dbReference>
<dbReference type="InterPro" id="IPR010998">
    <property type="entry name" value="Integrase_recombinase_N"/>
</dbReference>
<dbReference type="GO" id="GO:0015074">
    <property type="term" value="P:DNA integration"/>
    <property type="evidence" value="ECO:0007669"/>
    <property type="project" value="InterPro"/>
</dbReference>
<dbReference type="EMBL" id="JACHJJ010000015">
    <property type="protein sequence ID" value="MBB5965093.1"/>
    <property type="molecule type" value="Genomic_DNA"/>
</dbReference>
<proteinExistence type="inferred from homology"/>
<evidence type="ECO:0000313" key="9">
    <source>
        <dbReference type="Proteomes" id="UP000562352"/>
    </source>
</evidence>
<dbReference type="PROSITE" id="PS51900">
    <property type="entry name" value="CB"/>
    <property type="match status" value="1"/>
</dbReference>
<reference evidence="8 9" key="1">
    <citation type="submission" date="2020-08" db="EMBL/GenBank/DDBJ databases">
        <title>Genomic Encyclopedia of Type Strains, Phase III (KMG-III): the genomes of soil and plant-associated and newly described type strains.</title>
        <authorList>
            <person name="Whitman W."/>
        </authorList>
    </citation>
    <scope>NUCLEOTIDE SEQUENCE [LARGE SCALE GENOMIC DNA]</scope>
    <source>
        <strain evidence="8 9">CECT 3303</strain>
    </source>
</reference>
<sequence>MTENVVPFARPDRPRKPRRIRHSIPAGTPLEAMLDSWQLQLEAANKAKQTYELYSRSARLFITFLREHDMPCDAEGVAAEHVRAFLVAETARTSARTAGIRHDCLSVWFNWMIAEEERTTLSPVLRADKPKSPKKVRPYLTDDELRRLLEACKGSGFGERRDTAMILILIDNGARVSGLAGLQLDDVDLRGHRLRIVLKGGDEFWAPIGKKTAAAIDRYLRVRAQHPYASATTALWLPLRGVRSGQMTRYGVADMLKRRGAQAQVAGVHPHRFRGTAAHKLLAAGAGDSDVQHILGWTSRAMVEHYTGELSLERARATHARLSPGDQI</sequence>
<feature type="region of interest" description="Disordered" evidence="5">
    <location>
        <begin position="1"/>
        <end position="21"/>
    </location>
</feature>
<comment type="similarity">
    <text evidence="1">Belongs to the 'phage' integrase family.</text>
</comment>
<keyword evidence="2 4" id="KW-0238">DNA-binding</keyword>
<dbReference type="Gene3D" id="1.10.150.130">
    <property type="match status" value="1"/>
</dbReference>
<dbReference type="InterPro" id="IPR013762">
    <property type="entry name" value="Integrase-like_cat_sf"/>
</dbReference>
<dbReference type="AlphaFoldDB" id="A0A841D873"/>
<dbReference type="InterPro" id="IPR002104">
    <property type="entry name" value="Integrase_catalytic"/>
</dbReference>
<comment type="caution">
    <text evidence="8">The sequence shown here is derived from an EMBL/GenBank/DDBJ whole genome shotgun (WGS) entry which is preliminary data.</text>
</comment>
<evidence type="ECO:0000256" key="2">
    <source>
        <dbReference type="ARBA" id="ARBA00023125"/>
    </source>
</evidence>
<evidence type="ECO:0000256" key="4">
    <source>
        <dbReference type="PROSITE-ProRule" id="PRU01248"/>
    </source>
</evidence>
<keyword evidence="3" id="KW-0233">DNA recombination</keyword>
<dbReference type="SUPFAM" id="SSF56349">
    <property type="entry name" value="DNA breaking-rejoining enzymes"/>
    <property type="match status" value="1"/>
</dbReference>
<dbReference type="Proteomes" id="UP000562352">
    <property type="component" value="Unassembled WGS sequence"/>
</dbReference>
<evidence type="ECO:0000259" key="7">
    <source>
        <dbReference type="PROSITE" id="PS51900"/>
    </source>
</evidence>
<dbReference type="PANTHER" id="PTHR30349">
    <property type="entry name" value="PHAGE INTEGRASE-RELATED"/>
    <property type="match status" value="1"/>
</dbReference>
<accession>A0A841D873</accession>
<evidence type="ECO:0000256" key="1">
    <source>
        <dbReference type="ARBA" id="ARBA00008857"/>
    </source>
</evidence>
<protein>
    <submittedName>
        <fullName evidence="8">Site-specific recombinase XerD</fullName>
    </submittedName>
</protein>
<dbReference type="CDD" id="cd00397">
    <property type="entry name" value="DNA_BRE_C"/>
    <property type="match status" value="1"/>
</dbReference>
<dbReference type="PROSITE" id="PS51898">
    <property type="entry name" value="TYR_RECOMBINASE"/>
    <property type="match status" value="1"/>
</dbReference>
<name>A0A841D873_PLAVE</name>
<dbReference type="GO" id="GO:0003677">
    <property type="term" value="F:DNA binding"/>
    <property type="evidence" value="ECO:0007669"/>
    <property type="project" value="UniProtKB-UniRule"/>
</dbReference>
<evidence type="ECO:0000256" key="3">
    <source>
        <dbReference type="ARBA" id="ARBA00023172"/>
    </source>
</evidence>
<keyword evidence="9" id="KW-1185">Reference proteome</keyword>
<feature type="domain" description="Core-binding (CB)" evidence="7">
    <location>
        <begin position="28"/>
        <end position="113"/>
    </location>
</feature>
<evidence type="ECO:0000256" key="5">
    <source>
        <dbReference type="SAM" id="MobiDB-lite"/>
    </source>
</evidence>
<gene>
    <name evidence="8" type="ORF">FHS22_004379</name>
</gene>
<evidence type="ECO:0000313" key="8">
    <source>
        <dbReference type="EMBL" id="MBB5965093.1"/>
    </source>
</evidence>
<dbReference type="Gene3D" id="1.10.443.10">
    <property type="entry name" value="Intergrase catalytic core"/>
    <property type="match status" value="1"/>
</dbReference>
<feature type="domain" description="Tyr recombinase" evidence="6">
    <location>
        <begin position="135"/>
        <end position="320"/>
    </location>
</feature>
<dbReference type="GO" id="GO:0006310">
    <property type="term" value="P:DNA recombination"/>
    <property type="evidence" value="ECO:0007669"/>
    <property type="project" value="UniProtKB-KW"/>
</dbReference>
<dbReference type="Pfam" id="PF00589">
    <property type="entry name" value="Phage_integrase"/>
    <property type="match status" value="1"/>
</dbReference>
<dbReference type="InterPro" id="IPR011010">
    <property type="entry name" value="DNA_brk_join_enz"/>
</dbReference>
<dbReference type="PANTHER" id="PTHR30349:SF41">
    <property type="entry name" value="INTEGRASE_RECOMBINASE PROTEIN MJ0367-RELATED"/>
    <property type="match status" value="1"/>
</dbReference>
<evidence type="ECO:0000259" key="6">
    <source>
        <dbReference type="PROSITE" id="PS51898"/>
    </source>
</evidence>
<dbReference type="InterPro" id="IPR044068">
    <property type="entry name" value="CB"/>
</dbReference>
<dbReference type="InterPro" id="IPR050090">
    <property type="entry name" value="Tyrosine_recombinase_XerCD"/>
</dbReference>
<organism evidence="8 9">
    <name type="scientific">Planomonospora venezuelensis</name>
    <dbReference type="NCBI Taxonomy" id="1999"/>
    <lineage>
        <taxon>Bacteria</taxon>
        <taxon>Bacillati</taxon>
        <taxon>Actinomycetota</taxon>
        <taxon>Actinomycetes</taxon>
        <taxon>Streptosporangiales</taxon>
        <taxon>Streptosporangiaceae</taxon>
        <taxon>Planomonospora</taxon>
    </lineage>
</organism>